<dbReference type="HOGENOM" id="CLU_085711_3_0_5"/>
<dbReference type="PROSITE" id="PS51187">
    <property type="entry name" value="AUTOINDUCER_SYNTH_2"/>
    <property type="match status" value="1"/>
</dbReference>
<dbReference type="EMBL" id="AGZU01000015">
    <property type="protein sequence ID" value="EKU73628.1"/>
    <property type="molecule type" value="Genomic_DNA"/>
</dbReference>
<evidence type="ECO:0000256" key="4">
    <source>
        <dbReference type="ARBA" id="ARBA00022929"/>
    </source>
</evidence>
<accession>K9CNY8</accession>
<keyword evidence="4 5" id="KW-0071">Autoinducer synthesis</keyword>
<dbReference type="AlphaFoldDB" id="K9CNY8"/>
<evidence type="ECO:0000313" key="8">
    <source>
        <dbReference type="Proteomes" id="UP000009887"/>
    </source>
</evidence>
<dbReference type="EC" id="2.3.1.184" evidence="6"/>
<keyword evidence="2 6" id="KW-0808">Transferase</keyword>
<evidence type="ECO:0000256" key="6">
    <source>
        <dbReference type="RuleBase" id="RU361135"/>
    </source>
</evidence>
<comment type="caution">
    <text evidence="7">The sequence shown here is derived from an EMBL/GenBank/DDBJ whole genome shotgun (WGS) entry which is preliminary data.</text>
</comment>
<dbReference type="InterPro" id="IPR001690">
    <property type="entry name" value="Autoind_synthase"/>
</dbReference>
<evidence type="ECO:0000256" key="1">
    <source>
        <dbReference type="ARBA" id="ARBA00022654"/>
    </source>
</evidence>
<proteinExistence type="inferred from homology"/>
<keyword evidence="8" id="KW-1185">Reference proteome</keyword>
<gene>
    <name evidence="7" type="ORF">HMPREF9718_04097</name>
</gene>
<sequence length="215" mass="23797">MLHIHDASQARSGPDAGGLGFAEDTLLRAMFAARKSVFVDLLKWDVPVLAGRYEVDQFDDPRAQYLILADRDGAHLASARLLPTLHPHILGSFYECLCEQEPPQGPDIFEITRFCLDRRLSASERRQARHSLICALVDHGLARNMRQYVAIAEMSWLSQILAFGWECHLLGLPQMIDGQMLGALSIRIDATTPDRLATAGIRPSRSLLVAALPSA</sequence>
<dbReference type="GO" id="GO:0007165">
    <property type="term" value="P:signal transduction"/>
    <property type="evidence" value="ECO:0007669"/>
    <property type="project" value="TreeGrafter"/>
</dbReference>
<dbReference type="Pfam" id="PF00765">
    <property type="entry name" value="Autoind_synth"/>
    <property type="match status" value="1"/>
</dbReference>
<name>K9CNY8_SPHYA</name>
<dbReference type="GO" id="GO:0009372">
    <property type="term" value="P:quorum sensing"/>
    <property type="evidence" value="ECO:0007669"/>
    <property type="project" value="UniProtKB-UniRule"/>
</dbReference>
<dbReference type="PRINTS" id="PR01549">
    <property type="entry name" value="AUTOINDCRSYN"/>
</dbReference>
<evidence type="ECO:0000256" key="3">
    <source>
        <dbReference type="ARBA" id="ARBA00022691"/>
    </source>
</evidence>
<dbReference type="SUPFAM" id="SSF55729">
    <property type="entry name" value="Acyl-CoA N-acyltransferases (Nat)"/>
    <property type="match status" value="1"/>
</dbReference>
<keyword evidence="1 5" id="KW-0673">Quorum sensing</keyword>
<organism evidence="7 8">
    <name type="scientific">Sphingobium yanoikuyae ATCC 51230</name>
    <dbReference type="NCBI Taxonomy" id="883163"/>
    <lineage>
        <taxon>Bacteria</taxon>
        <taxon>Pseudomonadati</taxon>
        <taxon>Pseudomonadota</taxon>
        <taxon>Alphaproteobacteria</taxon>
        <taxon>Sphingomonadales</taxon>
        <taxon>Sphingomonadaceae</taxon>
        <taxon>Sphingobium</taxon>
    </lineage>
</organism>
<dbReference type="PATRIC" id="fig|883163.3.peg.4131"/>
<dbReference type="Gene3D" id="3.40.630.30">
    <property type="match status" value="1"/>
</dbReference>
<evidence type="ECO:0000256" key="2">
    <source>
        <dbReference type="ARBA" id="ARBA00022679"/>
    </source>
</evidence>
<reference evidence="7 8" key="1">
    <citation type="submission" date="2012-09" db="EMBL/GenBank/DDBJ databases">
        <title>The Genome Sequence of Sphingobium yanoikuyae ATCC 51230.</title>
        <authorList>
            <consortium name="The Broad Institute Genome Sequencing Platform"/>
            <person name="Earl A."/>
            <person name="Ward D."/>
            <person name="Feldgarden M."/>
            <person name="Gevers D."/>
            <person name="Huys G."/>
            <person name="Walker B."/>
            <person name="Young S.K."/>
            <person name="Zeng Q."/>
            <person name="Gargeya S."/>
            <person name="Fitzgerald M."/>
            <person name="Haas B."/>
            <person name="Abouelleil A."/>
            <person name="Alvarado L."/>
            <person name="Arachchi H.M."/>
            <person name="Berlin A.M."/>
            <person name="Chapman S.B."/>
            <person name="Goldberg J."/>
            <person name="Griggs A."/>
            <person name="Gujja S."/>
            <person name="Hansen M."/>
            <person name="Howarth C."/>
            <person name="Imamovic A."/>
            <person name="Larimer J."/>
            <person name="McCowen C."/>
            <person name="Montmayeur A."/>
            <person name="Murphy C."/>
            <person name="Neiman D."/>
            <person name="Pearson M."/>
            <person name="Priest M."/>
            <person name="Roberts A."/>
            <person name="Saif S."/>
            <person name="Shea T."/>
            <person name="Sisk P."/>
            <person name="Sykes S."/>
            <person name="Wortman J."/>
            <person name="Nusbaum C."/>
            <person name="Birren B."/>
        </authorList>
    </citation>
    <scope>NUCLEOTIDE SEQUENCE [LARGE SCALE GENOMIC DNA]</scope>
    <source>
        <strain evidence="7 8">ATCC 51230</strain>
    </source>
</reference>
<comment type="catalytic activity">
    <reaction evidence="6">
        <text>a fatty acyl-[ACP] + S-adenosyl-L-methionine = an N-acyl-L-homoserine lactone + S-methyl-5'-thioadenosine + holo-[ACP] + H(+)</text>
        <dbReference type="Rhea" id="RHEA:10096"/>
        <dbReference type="Rhea" id="RHEA-COMP:9685"/>
        <dbReference type="Rhea" id="RHEA-COMP:14125"/>
        <dbReference type="ChEBI" id="CHEBI:15378"/>
        <dbReference type="ChEBI" id="CHEBI:17509"/>
        <dbReference type="ChEBI" id="CHEBI:55474"/>
        <dbReference type="ChEBI" id="CHEBI:59789"/>
        <dbReference type="ChEBI" id="CHEBI:64479"/>
        <dbReference type="ChEBI" id="CHEBI:138651"/>
        <dbReference type="EC" id="2.3.1.184"/>
    </reaction>
</comment>
<dbReference type="GO" id="GO:0061579">
    <property type="term" value="F:N-acyl homoserine lactone synthase activity"/>
    <property type="evidence" value="ECO:0007669"/>
    <property type="project" value="UniProtKB-UniRule"/>
</dbReference>
<dbReference type="RefSeq" id="WP_004211937.1">
    <property type="nucleotide sequence ID" value="NZ_JH992904.1"/>
</dbReference>
<dbReference type="PANTHER" id="PTHR39322:SF1">
    <property type="entry name" value="ISOVALERYL-HOMOSERINE LACTONE SYNTHASE"/>
    <property type="match status" value="1"/>
</dbReference>
<comment type="similarity">
    <text evidence="5 6">Belongs to the autoinducer synthase family.</text>
</comment>
<dbReference type="InterPro" id="IPR016181">
    <property type="entry name" value="Acyl_CoA_acyltransferase"/>
</dbReference>
<dbReference type="Proteomes" id="UP000009887">
    <property type="component" value="Unassembled WGS sequence"/>
</dbReference>
<protein>
    <recommendedName>
        <fullName evidence="6">Acyl-homoserine-lactone synthase</fullName>
        <ecNumber evidence="6">2.3.1.184</ecNumber>
    </recommendedName>
    <alternativeName>
        <fullName evidence="6">Autoinducer synthesis protein</fullName>
    </alternativeName>
</protein>
<keyword evidence="3 6" id="KW-0949">S-adenosyl-L-methionine</keyword>
<dbReference type="PANTHER" id="PTHR39322">
    <property type="entry name" value="ACYL-HOMOSERINE-LACTONE SYNTHASE"/>
    <property type="match status" value="1"/>
</dbReference>
<evidence type="ECO:0000313" key="7">
    <source>
        <dbReference type="EMBL" id="EKU73628.1"/>
    </source>
</evidence>
<evidence type="ECO:0000256" key="5">
    <source>
        <dbReference type="PROSITE-ProRule" id="PRU00533"/>
    </source>
</evidence>